<gene>
    <name evidence="3" type="primary">set1</name>
    <name evidence="3" type="ORF">EPI10_028779</name>
</gene>
<dbReference type="EMBL" id="SMMG02000009">
    <property type="protein sequence ID" value="KAA3462284.1"/>
    <property type="molecule type" value="Genomic_DNA"/>
</dbReference>
<dbReference type="CDD" id="cd20143">
    <property type="entry name" value="PWWP_AtATX3-like"/>
    <property type="match status" value="1"/>
</dbReference>
<keyword evidence="3" id="KW-0808">Transferase</keyword>
<dbReference type="GO" id="GO:0008168">
    <property type="term" value="F:methyltransferase activity"/>
    <property type="evidence" value="ECO:0007669"/>
    <property type="project" value="UniProtKB-KW"/>
</dbReference>
<name>A0A5B6UYY2_9ROSI</name>
<sequence>MIIKRTGNLEMRSMKRCKMEREGYDDCGEEEIFYDYEGNPKRLKSNGYYSYGEFDDFSSGSGYWSSEESYWAGEFESNSMNLNKAKQNKKSSKRNFKPPLLKSSRGRTQTLPSRFKDAVLDSWKSRKLRVDYADSSLEDDEFDGSRYLKDKYGYGSSDLYLISKRREERGMSCVGINNSYEYGSYLDSSSSTLLETEENVPYNSFKGIERLKKERGGKRKDVYKPEDFALGDLVWAKCGKRYPSWPAIVIDPILQAPESVLSCCVPGAICVMFFGYSKNGTQRDYAWVKQGMIFPFAEFMDRYQGQTQLFKWKQSDFQMALEEAVLAENGFLDSEHKTQQIGYTDAQPSCSRCKTL</sequence>
<evidence type="ECO:0000313" key="4">
    <source>
        <dbReference type="Proteomes" id="UP000325315"/>
    </source>
</evidence>
<keyword evidence="3" id="KW-0489">Methyltransferase</keyword>
<evidence type="ECO:0000313" key="3">
    <source>
        <dbReference type="EMBL" id="KAA3462284.1"/>
    </source>
</evidence>
<dbReference type="SMART" id="SM00293">
    <property type="entry name" value="PWWP"/>
    <property type="match status" value="1"/>
</dbReference>
<accession>A0A5B6UYY2</accession>
<feature type="domain" description="PWWP" evidence="2">
    <location>
        <begin position="230"/>
        <end position="299"/>
    </location>
</feature>
<dbReference type="InterPro" id="IPR000313">
    <property type="entry name" value="PWWP_dom"/>
</dbReference>
<dbReference type="Pfam" id="PF00855">
    <property type="entry name" value="PWWP"/>
    <property type="match status" value="1"/>
</dbReference>
<dbReference type="AlphaFoldDB" id="A0A5B6UYY2"/>
<comment type="caution">
    <text evidence="3">The sequence shown here is derived from an EMBL/GenBank/DDBJ whole genome shotgun (WGS) entry which is preliminary data.</text>
</comment>
<feature type="region of interest" description="Disordered" evidence="1">
    <location>
        <begin position="84"/>
        <end position="107"/>
    </location>
</feature>
<dbReference type="GO" id="GO:0032259">
    <property type="term" value="P:methylation"/>
    <property type="evidence" value="ECO:0007669"/>
    <property type="project" value="UniProtKB-KW"/>
</dbReference>
<keyword evidence="4" id="KW-1185">Reference proteome</keyword>
<feature type="compositionally biased region" description="Basic residues" evidence="1">
    <location>
        <begin position="86"/>
        <end position="96"/>
    </location>
</feature>
<evidence type="ECO:0000259" key="2">
    <source>
        <dbReference type="PROSITE" id="PS50812"/>
    </source>
</evidence>
<dbReference type="Proteomes" id="UP000325315">
    <property type="component" value="Unassembled WGS sequence"/>
</dbReference>
<dbReference type="OrthoDB" id="308383at2759"/>
<evidence type="ECO:0000256" key="1">
    <source>
        <dbReference type="SAM" id="MobiDB-lite"/>
    </source>
</evidence>
<dbReference type="Gene3D" id="2.30.30.140">
    <property type="match status" value="1"/>
</dbReference>
<proteinExistence type="predicted"/>
<dbReference type="SUPFAM" id="SSF63748">
    <property type="entry name" value="Tudor/PWWP/MBT"/>
    <property type="match status" value="1"/>
</dbReference>
<organism evidence="3 4">
    <name type="scientific">Gossypium australe</name>
    <dbReference type="NCBI Taxonomy" id="47621"/>
    <lineage>
        <taxon>Eukaryota</taxon>
        <taxon>Viridiplantae</taxon>
        <taxon>Streptophyta</taxon>
        <taxon>Embryophyta</taxon>
        <taxon>Tracheophyta</taxon>
        <taxon>Spermatophyta</taxon>
        <taxon>Magnoliopsida</taxon>
        <taxon>eudicotyledons</taxon>
        <taxon>Gunneridae</taxon>
        <taxon>Pentapetalae</taxon>
        <taxon>rosids</taxon>
        <taxon>malvids</taxon>
        <taxon>Malvales</taxon>
        <taxon>Malvaceae</taxon>
        <taxon>Malvoideae</taxon>
        <taxon>Gossypium</taxon>
    </lineage>
</organism>
<reference evidence="4" key="1">
    <citation type="journal article" date="2019" name="Plant Biotechnol. J.">
        <title>Genome sequencing of the Australian wild diploid species Gossypium australe highlights disease resistance and delayed gland morphogenesis.</title>
        <authorList>
            <person name="Cai Y."/>
            <person name="Cai X."/>
            <person name="Wang Q."/>
            <person name="Wang P."/>
            <person name="Zhang Y."/>
            <person name="Cai C."/>
            <person name="Xu Y."/>
            <person name="Wang K."/>
            <person name="Zhou Z."/>
            <person name="Wang C."/>
            <person name="Geng S."/>
            <person name="Li B."/>
            <person name="Dong Q."/>
            <person name="Hou Y."/>
            <person name="Wang H."/>
            <person name="Ai P."/>
            <person name="Liu Z."/>
            <person name="Yi F."/>
            <person name="Sun M."/>
            <person name="An G."/>
            <person name="Cheng J."/>
            <person name="Zhang Y."/>
            <person name="Shi Q."/>
            <person name="Xie Y."/>
            <person name="Shi X."/>
            <person name="Chang Y."/>
            <person name="Huang F."/>
            <person name="Chen Y."/>
            <person name="Hong S."/>
            <person name="Mi L."/>
            <person name="Sun Q."/>
            <person name="Zhang L."/>
            <person name="Zhou B."/>
            <person name="Peng R."/>
            <person name="Zhang X."/>
            <person name="Liu F."/>
        </authorList>
    </citation>
    <scope>NUCLEOTIDE SEQUENCE [LARGE SCALE GENOMIC DNA]</scope>
    <source>
        <strain evidence="4">cv. PA1801</strain>
    </source>
</reference>
<dbReference type="PROSITE" id="PS50812">
    <property type="entry name" value="PWWP"/>
    <property type="match status" value="1"/>
</dbReference>
<protein>
    <submittedName>
        <fullName evidence="3">Histone-lysine N-methyltransferase ATX3</fullName>
    </submittedName>
</protein>